<organism evidence="1 2">
    <name type="scientific">Lasiodiplodia mahajangana</name>
    <dbReference type="NCBI Taxonomy" id="1108764"/>
    <lineage>
        <taxon>Eukaryota</taxon>
        <taxon>Fungi</taxon>
        <taxon>Dikarya</taxon>
        <taxon>Ascomycota</taxon>
        <taxon>Pezizomycotina</taxon>
        <taxon>Dothideomycetes</taxon>
        <taxon>Dothideomycetes incertae sedis</taxon>
        <taxon>Botryosphaeriales</taxon>
        <taxon>Botryosphaeriaceae</taxon>
        <taxon>Lasiodiplodia</taxon>
    </lineage>
</organism>
<dbReference type="Proteomes" id="UP001153332">
    <property type="component" value="Unassembled WGS sequence"/>
</dbReference>
<dbReference type="EMBL" id="JAPUUL010000315">
    <property type="protein sequence ID" value="KAJ8131309.1"/>
    <property type="molecule type" value="Genomic_DNA"/>
</dbReference>
<comment type="caution">
    <text evidence="1">The sequence shown here is derived from an EMBL/GenBank/DDBJ whole genome shotgun (WGS) entry which is preliminary data.</text>
</comment>
<gene>
    <name evidence="1" type="ORF">O1611_g2317</name>
</gene>
<keyword evidence="2" id="KW-1185">Reference proteome</keyword>
<accession>A0ACC2JV88</accession>
<evidence type="ECO:0000313" key="2">
    <source>
        <dbReference type="Proteomes" id="UP001153332"/>
    </source>
</evidence>
<sequence length="3248" mass="360873">MPFAASVIDPTQRAGRVSFWRRLWGGAEAPWPTKGALAQRQCLGRTSMGNGRLSFSSLLSEFLGYNVVTGVLAVFFLLYFNRVVASIVSSVIRAYTWHRYRIYIDIQALQLSLLGGRLFFTGLRYHGNNETILIQNGHITWSYWLRRVRDAQIYPTKQTSSVGEDVSSNAHEGRQKLPCRINIAVSGLEWFVYNRSAAYDSILNAMTSAVDEPLPYASNDSNGGRSNHDYHVRLSGDDEKLAADPAKPRLRRRGFSKESDSRTSKEETKGSLDGGEKDAFEIRCPKAPSSISSSENRDMAENKDVLPLMLQLYPIHFECDKGALVMGNDNTKSLLIVKTKSLSGEIDAAECQTVDPYRQLFEIDFDHPVLEMVEHDGYKEDQLTKAARERQAEKQATSDFNDIHHRSFFRKQRRKALGRLRNLLPYWRKSVESFSVDSRAGIAPLEPPIPGLSRWQGLSRYLNADDEDDKLRWSSLDYAAVNTVVDSPAGTLKIFWDVPSKVSRSAQSQALPIDPNHSDYVNGAAPPAWAISLALKGGVINYGPWADRQRAELQRVFFPGLCKDAAPANQLPIGSDRVPTIFNFYLELSDEATLKIPTREDSKNWKWKKEALTMKQQREHDQQRGRDRGRNRKYAATTAAEQRPNGWLDIKIGTNATVSYNMDMLPRPAGYHNTLKIDLPSTEVSTSVNHGLLWRSGAQHISCDLSTPLKWNGLRNWRFDIDSDGMELFLLREHTFLFIDLIDDWGTGPPSEYLLFTPFKYLLNLTLRNLKLYVNVNDVNIINDPISMDENTYLILSSPCLKVDTRINLDTFRPSKNAVPFKIETDTLSLGLHAPMWNTQTTFLSSKDIGNLEKLVVDGKYYYNTTTSPTNTDTLVLDVTAQSLTFHLYGFLIRYFLLLKDNYFGDHVHFKTLDEYQHSLRIDGQGSHADTSNRPPPKKSNDLDVMLTIQTDDPRILLPANLYSARRHALIEAASLAVDLRFTNYYMDLDLCFTPLSLSMGDEEAGAISPTSFVSKTQLFIDGLTVYGHRLFGLPPSEPTYHCNWDLNIGAITGECSTEFLTALVQGGKAFGFSLDDDENAVISPAVVHDITFLRVYAESVHLWLHVDESAFLCSCGPIEVNYNDWARTHYSRRADISIPRLEFSCVQSESAARHNLGPGSRVEADIFFRTDFRFALIGRKYDFANMRQLQQELVRRHDQRTHRTDFLLMSDVLDDFQPDPVEPIAQSVPTVPLPALSTIVNDKRSTTSSNSLRESRRLRHKSSFLSFASASDADSVRRGSSKVRRVSQSAERSFAHSGPSRTSGSDSKRIVHEYSRSPSRASPLAAPRSSSNRKDPAYRITSQFFAPYFPLEAAQFDLSSGITQRAEHSEKNGESRSSNFNLDDVDPEQFPQDHSHQSLIFEFPSGINLFLNAASLHSIAALIKAFQPTQPEDLLDTLQIGAISDIFTMQKQGEIAGTITDIILQLPYSHVRFLNNSSADDSPQQQDQYGLSFEDLSFALRSQKGGITVNGTLLPDKPLPSFHLELAAITLTASERLAISGKAQDAAILGVERVIASMGSQEVNYAKADVGAIRMSMSSGRIEYLASLVGRTSSLMSEMGSLFSKLSSIGDERLKYFTHCVTVEGQQVGDPSFVVRPSAVLRAATRHLRTYDSWKLITRLRHMWTTLTPNSQNNIIRDCLRGSMVIPQDVRELVVAAFDHWRSWDLEDTGHAVLLDNIFGKRPEERSRSDHFAWMAMGKVHELRLGLDDPGPKSNQILILDITAKVTNKRNFGEDRPNQPTISQGPLTLADLHCRQVGINLKWELTELVDQLLPLYSALDAHPAEDNRRADREAPADNQPSQPLHFVFVMDRGDISLDTINLTIEPRCENLKLSVVNGHPKPGAMDTNVALSCDTAAVDILSHSQHLAATRLDKPSVIIAHESLPAGDSAGHAVRAAASSQSLDVIILQDPIVLAEVADLLIIDEATQLRHLQKKSAKLPSTPPTKRSVTNSNPSFSLNLAMFLDSYTITLPLLHSLTYMIRGTVSRSTIAADVGKHFTFDFDIKENSHDMQVRSANTPKSISLLRIPPMNGRIISHSTPGEPSIEVFGSLELVELDVSAVYSLLTALNRPEISNAISELQQQGKIIQDHLQGLFGPSTPQPPASKSGDSNLIYNVHATLAGIKISGTAPIKSKPKHSAHLSFFLDRIHLEVANKVESSIILDNPEVHVNVRKIGFDIRKGPDEDIKSCGNLAFGALITASTRELEDGQVLRAFDFMSDGLSVNLSSDTVSTFVDVLGHMRDKFKGLDTSQELEYLRKLRQSKPRIAINDETPETDGDLFDSFLASVMYTFQVRNIQIGWLVTTGPERLLVGQEDLYLSVKMIEFATRNQNSARLTIEDLQLQMVPSGGNTSQRSSNSALLPEMIFNVAFVSTADARRLAFQAVGKSLDLRLTSGFIVPAAHLKDSITLSINNVQRASQHWAPIMARDGDKDKIAKDAAETGRSLFGRKRLESVLLDADFAGAVVYLSGQNSENEEFDATRSKTGSRHALAGKYGQFSAEGAGSNTALRTPGLAWKAEYRDDGKEVASLHGEIKIEPSRNMLLPTVVPLIMDISSSIKEVVSDNPPKASAMEKETPPKSKANDEDSILTADPSTVLGRIKLNLGLRICKQEFTLSCQPIGRVAATARCDDIYMTVNTVHSADHGNFFALSGTFSKIHLAVQHVYSRESTGSFDVDSIVLSLMNSKHVSGTSGLSAIIKMSPMKVAINARQVHDFLLFREIWIPREVRRSSTAPVPEATREPTSQAHLVQRYQQVAATAAFPWTATISISALDVVVDLGQSLGKPEFAIKDFWISSKKTSDWEQNLCLGFEEIGINCDGRLSGFVTLQSFKLRTSIEWPERQQALNETPKIQASVGFNQFKLKAAFDYQAFLVADITTMEFLMYNVRQHKGPSGDRLVAIFDGEAVQVFGIVASAAQGAACWKAMQKFIQERKANYEASLRDIEKYMKRRSVASQTVVETAPVIKIDADEKATKSPISLDTDVVVTLRALNLGIFPSTFSDHQVFKLEALNARARFAASMEEERIHSILGLTLGQLRIGLASVRGPEAPRSVKDIQVEHVVGNATGSRGGTILKVPKVEAAMETWQRGKSRNIQYKFKSAFEGKVEDAGASRGLDATVTEHRGSVVASASAAEIAAIEKAEAIPEVDSSEEEDSEDEDEDDEEEEDEEEDEDEDDDDEGEEDDEDDEDEDDDEDEESEDDAKKPKAKN</sequence>
<evidence type="ECO:0000313" key="1">
    <source>
        <dbReference type="EMBL" id="KAJ8131309.1"/>
    </source>
</evidence>
<protein>
    <submittedName>
        <fullName evidence="1">Uncharacterized protein</fullName>
    </submittedName>
</protein>
<name>A0ACC2JV88_9PEZI</name>
<proteinExistence type="predicted"/>
<reference evidence="1" key="1">
    <citation type="submission" date="2022-12" db="EMBL/GenBank/DDBJ databases">
        <title>Genome Sequence of Lasiodiplodia mahajangana.</title>
        <authorList>
            <person name="Buettner E."/>
        </authorList>
    </citation>
    <scope>NUCLEOTIDE SEQUENCE</scope>
    <source>
        <strain evidence="1">VT137</strain>
    </source>
</reference>